<evidence type="ECO:0000313" key="1">
    <source>
        <dbReference type="EMBL" id="GBU05195.1"/>
    </source>
</evidence>
<evidence type="ECO:0008006" key="5">
    <source>
        <dbReference type="Google" id="ProtNLM"/>
    </source>
</evidence>
<evidence type="ECO:0000313" key="3">
    <source>
        <dbReference type="Proteomes" id="UP000294613"/>
    </source>
</evidence>
<comment type="caution">
    <text evidence="2">The sequence shown here is derived from an EMBL/GenBank/DDBJ whole genome shotgun (WGS) entry which is preliminary data.</text>
</comment>
<evidence type="ECO:0000313" key="4">
    <source>
        <dbReference type="Proteomes" id="UP000702954"/>
    </source>
</evidence>
<dbReference type="EMBL" id="SLZV01000034">
    <property type="protein sequence ID" value="TCS62035.1"/>
    <property type="molecule type" value="Genomic_DNA"/>
</dbReference>
<evidence type="ECO:0000313" key="2">
    <source>
        <dbReference type="EMBL" id="TCS62035.1"/>
    </source>
</evidence>
<keyword evidence="4" id="KW-1185">Reference proteome</keyword>
<protein>
    <recommendedName>
        <fullName evidence="5">BppU N-terminal domain-containing protein</fullName>
    </recommendedName>
</protein>
<dbReference type="Proteomes" id="UP000702954">
    <property type="component" value="Unassembled WGS sequence"/>
</dbReference>
<gene>
    <name evidence="2" type="ORF">EDD74_13427</name>
    <name evidence="1" type="ORF">FAEUMB_17360</name>
</gene>
<dbReference type="RefSeq" id="WP_116441723.1">
    <property type="nucleotide sequence ID" value="NZ_BHEO01000008.1"/>
</dbReference>
<reference evidence="1 4" key="1">
    <citation type="journal article" date="2018" name="Int. J. Syst. Evol. Microbiol.">
        <title>Draft Genome Sequence of Faecalimonas umbilicata JCM 30896T, an Acetate-Producing Bacterium Isolated from Human Feces.</title>
        <authorList>
            <person name="Sakamoto M."/>
            <person name="Ikeyama N."/>
            <person name="Yuki M."/>
            <person name="Ohkuma M."/>
        </authorList>
    </citation>
    <scope>NUCLEOTIDE SEQUENCE [LARGE SCALE GENOMIC DNA]</scope>
    <source>
        <strain evidence="1 4">EGH7</strain>
    </source>
</reference>
<dbReference type="Proteomes" id="UP000294613">
    <property type="component" value="Unassembled WGS sequence"/>
</dbReference>
<organism evidence="2 3">
    <name type="scientific">Faecalimonas umbilicata</name>
    <dbReference type="NCBI Taxonomy" id="1912855"/>
    <lineage>
        <taxon>Bacteria</taxon>
        <taxon>Bacillati</taxon>
        <taxon>Bacillota</taxon>
        <taxon>Clostridia</taxon>
        <taxon>Lachnospirales</taxon>
        <taxon>Lachnospiraceae</taxon>
        <taxon>Faecalimonas</taxon>
    </lineage>
</organism>
<accession>A0A4R3J9F1</accession>
<dbReference type="EMBL" id="BHEO01000008">
    <property type="protein sequence ID" value="GBU05195.1"/>
    <property type="molecule type" value="Genomic_DNA"/>
</dbReference>
<name>A0A4R3J9F1_9FIRM</name>
<reference evidence="2 3" key="2">
    <citation type="submission" date="2019-03" db="EMBL/GenBank/DDBJ databases">
        <title>Genomic Encyclopedia of Type Strains, Phase IV (KMG-IV): sequencing the most valuable type-strain genomes for metagenomic binning, comparative biology and taxonomic classification.</title>
        <authorList>
            <person name="Goeker M."/>
        </authorList>
    </citation>
    <scope>NUCLEOTIDE SEQUENCE [LARGE SCALE GENOMIC DNA]</scope>
    <source>
        <strain evidence="2 3">DSM 103426</strain>
    </source>
</reference>
<proteinExistence type="predicted"/>
<dbReference type="AlphaFoldDB" id="A0A4R3J9F1"/>
<sequence length="154" mass="17082">MEATTVLEMDIRREGIIPTIQAVQADSGRSVRCHIAGITDIDGRARIYCKKPSGKETYTDATILSSNCITFELTDQMLAETGNTLGQIQVLSANKNITTFKFKIEVSENKIMQSSITSSDDYKALIEALRKIERFDPIEITNEEIDALASEVSM</sequence>